<dbReference type="RefSeq" id="WP_044492777.1">
    <property type="nucleotide sequence ID" value="NZ_CABKSP010000001.1"/>
</dbReference>
<evidence type="ECO:0000313" key="7">
    <source>
        <dbReference type="Proteomes" id="UP001205046"/>
    </source>
</evidence>
<dbReference type="InterPro" id="IPR001227">
    <property type="entry name" value="Ac_transferase_dom_sf"/>
</dbReference>
<dbReference type="Gene3D" id="3.30.70.250">
    <property type="entry name" value="Malonyl-CoA ACP transacylase, ACP-binding"/>
    <property type="match status" value="1"/>
</dbReference>
<evidence type="ECO:0000259" key="5">
    <source>
        <dbReference type="SMART" id="SM00827"/>
    </source>
</evidence>
<evidence type="ECO:0000256" key="3">
    <source>
        <dbReference type="ARBA" id="ARBA00023315"/>
    </source>
</evidence>
<dbReference type="EC" id="2.3.1.39" evidence="1"/>
<gene>
    <name evidence="6" type="ORF">M3B43_02005</name>
</gene>
<dbReference type="InterPro" id="IPR014043">
    <property type="entry name" value="Acyl_transferase_dom"/>
</dbReference>
<keyword evidence="3" id="KW-0012">Acyltransferase</keyword>
<keyword evidence="2" id="KW-0808">Transferase</keyword>
<evidence type="ECO:0000256" key="1">
    <source>
        <dbReference type="ARBA" id="ARBA00013258"/>
    </source>
</evidence>
<dbReference type="SUPFAM" id="SSF52151">
    <property type="entry name" value="FabD/lysophospholipase-like"/>
    <property type="match status" value="1"/>
</dbReference>
<evidence type="ECO:0000256" key="2">
    <source>
        <dbReference type="ARBA" id="ARBA00022679"/>
    </source>
</evidence>
<dbReference type="InterPro" id="IPR050858">
    <property type="entry name" value="Mal-CoA-ACP_Trans/PKS_FabD"/>
</dbReference>
<dbReference type="EMBL" id="JALXMO010000003">
    <property type="protein sequence ID" value="MCT1606115.1"/>
    <property type="molecule type" value="Genomic_DNA"/>
</dbReference>
<dbReference type="SMART" id="SM00827">
    <property type="entry name" value="PKS_AT"/>
    <property type="match status" value="1"/>
</dbReference>
<dbReference type="InterPro" id="IPR016036">
    <property type="entry name" value="Malonyl_transacylase_ACP-bd"/>
</dbReference>
<dbReference type="PANTHER" id="PTHR42681">
    <property type="entry name" value="MALONYL-COA-ACYL CARRIER PROTEIN TRANSACYLASE, MITOCHONDRIAL"/>
    <property type="match status" value="1"/>
</dbReference>
<dbReference type="PANTHER" id="PTHR42681:SF1">
    <property type="entry name" value="MALONYL-COA-ACYL CARRIER PROTEIN TRANSACYLASE, MITOCHONDRIAL"/>
    <property type="match status" value="1"/>
</dbReference>
<organism evidence="6 7">
    <name type="scientific">Nesterenkonia massiliensis</name>
    <dbReference type="NCBI Taxonomy" id="1232429"/>
    <lineage>
        <taxon>Bacteria</taxon>
        <taxon>Bacillati</taxon>
        <taxon>Actinomycetota</taxon>
        <taxon>Actinomycetes</taxon>
        <taxon>Micrococcales</taxon>
        <taxon>Micrococcaceae</taxon>
        <taxon>Nesterenkonia</taxon>
    </lineage>
</organism>
<dbReference type="Gene3D" id="3.40.366.10">
    <property type="entry name" value="Malonyl-Coenzyme A Acyl Carrier Protein, domain 2"/>
    <property type="match status" value="1"/>
</dbReference>
<sequence>MLAIVCPGQGSQTPGLLSPWLEDPQSKALVQQYSEYSQTDLLTHGTISDEETIRDTAVAQPLIVAASLLAAHRLGLTAERVAGLGDKVLLSGHSVGEIPAAALAGALTEEQALQLISVRATAMADAAAAEPTGMAAVLGGVEDQVLETIEAAGLSPANINGGGQIVAAGATAAIEQLVQNPPARARVIPLKVAGAFHTSYMASAGETLSAAAAQMTPQDAQVTLLSNRDGAAVVEGSQVLTQLVDQVTRPVRWDACMESMREAGVTGVLELLPGGTLVGLAKRGLRGVASFAVKSPEDLEAAGEFIAEHTG</sequence>
<comment type="catalytic activity">
    <reaction evidence="4">
        <text>holo-[ACP] + malonyl-CoA = malonyl-[ACP] + CoA</text>
        <dbReference type="Rhea" id="RHEA:41792"/>
        <dbReference type="Rhea" id="RHEA-COMP:9623"/>
        <dbReference type="Rhea" id="RHEA-COMP:9685"/>
        <dbReference type="ChEBI" id="CHEBI:57287"/>
        <dbReference type="ChEBI" id="CHEBI:57384"/>
        <dbReference type="ChEBI" id="CHEBI:64479"/>
        <dbReference type="ChEBI" id="CHEBI:78449"/>
        <dbReference type="EC" id="2.3.1.39"/>
    </reaction>
</comment>
<evidence type="ECO:0000256" key="4">
    <source>
        <dbReference type="ARBA" id="ARBA00048462"/>
    </source>
</evidence>
<keyword evidence="7" id="KW-1185">Reference proteome</keyword>
<accession>A0ABT2HN46</accession>
<feature type="domain" description="Malonyl-CoA:ACP transacylase (MAT)" evidence="5">
    <location>
        <begin position="5"/>
        <end position="296"/>
    </location>
</feature>
<proteinExistence type="predicted"/>
<reference evidence="6 7" key="1">
    <citation type="submission" date="2022-04" db="EMBL/GenBank/DDBJ databases">
        <title>Human microbiome associated bacterial genomes.</title>
        <authorList>
            <person name="Sandstrom S."/>
            <person name="Salamzade R."/>
            <person name="Kalan L.R."/>
        </authorList>
    </citation>
    <scope>NUCLEOTIDE SEQUENCE [LARGE SCALE GENOMIC DNA]</scope>
    <source>
        <strain evidence="7">p3-SID767</strain>
    </source>
</reference>
<dbReference type="InterPro" id="IPR016035">
    <property type="entry name" value="Acyl_Trfase/lysoPLipase"/>
</dbReference>
<dbReference type="Proteomes" id="UP001205046">
    <property type="component" value="Unassembled WGS sequence"/>
</dbReference>
<dbReference type="Pfam" id="PF00698">
    <property type="entry name" value="Acyl_transf_1"/>
    <property type="match status" value="1"/>
</dbReference>
<evidence type="ECO:0000313" key="6">
    <source>
        <dbReference type="EMBL" id="MCT1606115.1"/>
    </source>
</evidence>
<comment type="caution">
    <text evidence="6">The sequence shown here is derived from an EMBL/GenBank/DDBJ whole genome shotgun (WGS) entry which is preliminary data.</text>
</comment>
<protein>
    <recommendedName>
        <fullName evidence="1">[acyl-carrier-protein] S-malonyltransferase</fullName>
        <ecNumber evidence="1">2.3.1.39</ecNumber>
    </recommendedName>
</protein>
<dbReference type="SUPFAM" id="SSF55048">
    <property type="entry name" value="Probable ACP-binding domain of malonyl-CoA ACP transacylase"/>
    <property type="match status" value="1"/>
</dbReference>
<name>A0ABT2HN46_9MICC</name>